<dbReference type="KEGG" id="nei:BG910_08005"/>
<evidence type="ECO:0000313" key="2">
    <source>
        <dbReference type="EMBL" id="ASK27686.1"/>
    </source>
</evidence>
<dbReference type="OrthoDB" id="67448at2"/>
<dbReference type="InterPro" id="IPR000305">
    <property type="entry name" value="GIY-YIG_endonuc"/>
</dbReference>
<dbReference type="EMBL" id="CP022278">
    <property type="protein sequence ID" value="ASK27686.1"/>
    <property type="molecule type" value="Genomic_DNA"/>
</dbReference>
<reference evidence="2 3" key="1">
    <citation type="submission" date="2017-06" db="EMBL/GenBank/DDBJ databases">
        <title>Neisseria chenwenguii sp. nov., isolated from the intestinal contents of Tibetan Plateau Pika in Yushu, Qinghai Province, China.</title>
        <authorList>
            <person name="Zhang G."/>
        </authorList>
    </citation>
    <scope>NUCLEOTIDE SEQUENCE [LARGE SCALE GENOMIC DNA]</scope>
    <source>
        <strain evidence="2 3">10023</strain>
    </source>
</reference>
<dbReference type="InterPro" id="IPR035901">
    <property type="entry name" value="GIY-YIG_endonuc_sf"/>
</dbReference>
<dbReference type="CDD" id="cd10440">
    <property type="entry name" value="GIY-YIG_COG3680"/>
    <property type="match status" value="1"/>
</dbReference>
<dbReference type="AlphaFoldDB" id="A0A220S2R5"/>
<dbReference type="Proteomes" id="UP000198238">
    <property type="component" value="Chromosome"/>
</dbReference>
<evidence type="ECO:0000313" key="3">
    <source>
        <dbReference type="Proteomes" id="UP000198238"/>
    </source>
</evidence>
<dbReference type="Pfam" id="PF22945">
    <property type="entry name" value="LEM-3_GIY-YIG"/>
    <property type="match status" value="1"/>
</dbReference>
<organism evidence="2 3">
    <name type="scientific">Neisseria chenwenguii</name>
    <dbReference type="NCBI Taxonomy" id="1853278"/>
    <lineage>
        <taxon>Bacteria</taxon>
        <taxon>Pseudomonadati</taxon>
        <taxon>Pseudomonadota</taxon>
        <taxon>Betaproteobacteria</taxon>
        <taxon>Neisseriales</taxon>
        <taxon>Neisseriaceae</taxon>
        <taxon>Neisseria</taxon>
    </lineage>
</organism>
<accession>A0A220S2R5</accession>
<evidence type="ECO:0000256" key="1">
    <source>
        <dbReference type="SAM" id="MobiDB-lite"/>
    </source>
</evidence>
<keyword evidence="3" id="KW-1185">Reference proteome</keyword>
<dbReference type="PROSITE" id="PS50164">
    <property type="entry name" value="GIY_YIG"/>
    <property type="match status" value="1"/>
</dbReference>
<gene>
    <name evidence="2" type="ORF">BG910_08005</name>
</gene>
<name>A0A220S2R5_9NEIS</name>
<dbReference type="RefSeq" id="WP_089036381.1">
    <property type="nucleotide sequence ID" value="NZ_CP022278.1"/>
</dbReference>
<dbReference type="SUPFAM" id="SSF82771">
    <property type="entry name" value="GIY-YIG endonuclease"/>
    <property type="match status" value="1"/>
</dbReference>
<feature type="region of interest" description="Disordered" evidence="1">
    <location>
        <begin position="230"/>
        <end position="250"/>
    </location>
</feature>
<feature type="compositionally biased region" description="Polar residues" evidence="1">
    <location>
        <begin position="241"/>
        <end position="250"/>
    </location>
</feature>
<proteinExistence type="predicted"/>
<sequence>MNKFSSEVCKALAYYVYRLIDPRNGETFYVGKGKDNRVFEHLKQCLKITEDGEDELTLKYSRIRAIQKAGLEVIHIIHRHGMNEKTAFEVEAALIDAYPGLSNEQNGHGNSEFGSMHVSEIQGKYDAPVAQFDSNHNLLIININRSLDKEKSAYDAVRLAWRLDVERAKRAHYILAVEKGLIVDVLQAHEWLPATKENFPELNETIEGRFGFHGESLSKNNEVRHKYQRKRLPEEYRKRSASNPVKYSFK</sequence>
<protein>
    <submittedName>
        <fullName evidence="2">Uncharacterized protein</fullName>
    </submittedName>
</protein>